<feature type="region of interest" description="Disordered" evidence="1">
    <location>
        <begin position="517"/>
        <end position="563"/>
    </location>
</feature>
<keyword evidence="4" id="KW-1185">Reference proteome</keyword>
<dbReference type="Pfam" id="PF02181">
    <property type="entry name" value="FH2"/>
    <property type="match status" value="1"/>
</dbReference>
<dbReference type="InterPro" id="IPR051425">
    <property type="entry name" value="Formin_Homology"/>
</dbReference>
<comment type="caution">
    <text evidence="3">The sequence shown here is derived from an EMBL/GenBank/DDBJ whole genome shotgun (WGS) entry which is preliminary data.</text>
</comment>
<dbReference type="InterPro" id="IPR042201">
    <property type="entry name" value="FH2_Formin_sf"/>
</dbReference>
<evidence type="ECO:0000259" key="2">
    <source>
        <dbReference type="Pfam" id="PF02181"/>
    </source>
</evidence>
<dbReference type="Gene3D" id="1.20.58.2220">
    <property type="entry name" value="Formin, FH2 domain"/>
    <property type="match status" value="1"/>
</dbReference>
<dbReference type="EMBL" id="CAJNDS010002692">
    <property type="protein sequence ID" value="CAE7566323.1"/>
    <property type="molecule type" value="Genomic_DNA"/>
</dbReference>
<gene>
    <name evidence="3" type="primary">FH19</name>
    <name evidence="3" type="ORF">SNAT2548_LOCUS32099</name>
</gene>
<evidence type="ECO:0000313" key="4">
    <source>
        <dbReference type="Proteomes" id="UP000604046"/>
    </source>
</evidence>
<accession>A0A812U8P0</accession>
<organism evidence="3 4">
    <name type="scientific">Symbiodinium natans</name>
    <dbReference type="NCBI Taxonomy" id="878477"/>
    <lineage>
        <taxon>Eukaryota</taxon>
        <taxon>Sar</taxon>
        <taxon>Alveolata</taxon>
        <taxon>Dinophyceae</taxon>
        <taxon>Suessiales</taxon>
        <taxon>Symbiodiniaceae</taxon>
        <taxon>Symbiodinium</taxon>
    </lineage>
</organism>
<protein>
    <submittedName>
        <fullName evidence="3">FH19 protein</fullName>
    </submittedName>
</protein>
<feature type="domain" description="FH2" evidence="2">
    <location>
        <begin position="280"/>
        <end position="489"/>
    </location>
</feature>
<sequence>MRRYGLSLVAQFLTSQGSCWNERFTRETCCTSPRRPGGNPDCWDGQRYTYRKCCIESGDSLARASTKWRVVCDQDVGGWMVHEVAFYADTNCSLRIRNHLRTLGSDHRGTFKPSHAFDLLADSADRFFWYSKQAGRAEAWLGFEVFRPVTVRCVEIFHNNIPEVPVVLEKWQASVWQPVLRKLVRGGFWEYLIAPDDSDGDQEACEGLVTLGAGDGKPPCAAAGAVIAQSAKKSHMQLPSLLTASRIYVLERLFKFAHFLAGQHHVEVGDESFNWFALSHQAQFISIKKRCEALMTAAEQVRSSQKFKEMLDLVIRVGNFINHGVDEVVEGTIRGVSVESLLTLASFKTGAVSSLHFLCLSLGALDPDFFQALKQSLSSVHEASKEKASALKSSIEAFGKDADTAEKQLTALLVPNEEQEAVSASHEADLREMMALWMQEKVRLQQIGDEAFDACLDTQKYFCVSEKALANLPPLETFFLHIATFLDQFSEAWQEIEKSPKKWEEFATAAGFRQRVKRKSLPAGSSQKMSDGPRMSDAGLQRRPRRSECGTASTRPEGKARVKAQARRSVSFLSSFDVGLGEAAASKQQVCRALLGSIYCRVADRLGPE</sequence>
<proteinExistence type="predicted"/>
<dbReference type="InterPro" id="IPR015425">
    <property type="entry name" value="FH2_Formin"/>
</dbReference>
<dbReference type="AlphaFoldDB" id="A0A812U8P0"/>
<dbReference type="OrthoDB" id="1668162at2759"/>
<name>A0A812U8P0_9DINO</name>
<reference evidence="3" key="1">
    <citation type="submission" date="2021-02" db="EMBL/GenBank/DDBJ databases">
        <authorList>
            <person name="Dougan E. K."/>
            <person name="Rhodes N."/>
            <person name="Thang M."/>
            <person name="Chan C."/>
        </authorList>
    </citation>
    <scope>NUCLEOTIDE SEQUENCE</scope>
</reference>
<dbReference type="PANTHER" id="PTHR45725:SF1">
    <property type="entry name" value="DISHEVELLED ASSOCIATED ACTIVATOR OF MORPHOGENESIS, ISOFORM D"/>
    <property type="match status" value="1"/>
</dbReference>
<evidence type="ECO:0000313" key="3">
    <source>
        <dbReference type="EMBL" id="CAE7566323.1"/>
    </source>
</evidence>
<dbReference type="Proteomes" id="UP000604046">
    <property type="component" value="Unassembled WGS sequence"/>
</dbReference>
<evidence type="ECO:0000256" key="1">
    <source>
        <dbReference type="SAM" id="MobiDB-lite"/>
    </source>
</evidence>
<dbReference type="PANTHER" id="PTHR45725">
    <property type="entry name" value="FORMIN HOMOLOGY 2 FAMILY MEMBER"/>
    <property type="match status" value="1"/>
</dbReference>
<dbReference type="SUPFAM" id="SSF101447">
    <property type="entry name" value="Formin homology 2 domain (FH2 domain)"/>
    <property type="match status" value="1"/>
</dbReference>